<dbReference type="PANTHER" id="PTHR13947:SF37">
    <property type="entry name" value="LD18367P"/>
    <property type="match status" value="1"/>
</dbReference>
<accession>A0AAE1KZW2</accession>
<feature type="transmembrane region" description="Helical" evidence="2">
    <location>
        <begin position="68"/>
        <end position="90"/>
    </location>
</feature>
<dbReference type="PROSITE" id="PS51186">
    <property type="entry name" value="GNAT"/>
    <property type="match status" value="1"/>
</dbReference>
<organism evidence="4 5">
    <name type="scientific">Petrolisthes cinctipes</name>
    <name type="common">Flat porcelain crab</name>
    <dbReference type="NCBI Taxonomy" id="88211"/>
    <lineage>
        <taxon>Eukaryota</taxon>
        <taxon>Metazoa</taxon>
        <taxon>Ecdysozoa</taxon>
        <taxon>Arthropoda</taxon>
        <taxon>Crustacea</taxon>
        <taxon>Multicrustacea</taxon>
        <taxon>Malacostraca</taxon>
        <taxon>Eumalacostraca</taxon>
        <taxon>Eucarida</taxon>
        <taxon>Decapoda</taxon>
        <taxon>Pleocyemata</taxon>
        <taxon>Anomura</taxon>
        <taxon>Galatheoidea</taxon>
        <taxon>Porcellanidae</taxon>
        <taxon>Petrolisthes</taxon>
    </lineage>
</organism>
<name>A0AAE1KZW2_PETCI</name>
<proteinExistence type="predicted"/>
<gene>
    <name evidence="4" type="ORF">Pcinc_004885</name>
</gene>
<dbReference type="Pfam" id="PF00583">
    <property type="entry name" value="Acetyltransf_1"/>
    <property type="match status" value="1"/>
</dbReference>
<dbReference type="PANTHER" id="PTHR13947">
    <property type="entry name" value="GNAT FAMILY N-ACETYLTRANSFERASE"/>
    <property type="match status" value="1"/>
</dbReference>
<dbReference type="Gene3D" id="3.40.630.30">
    <property type="match status" value="1"/>
</dbReference>
<evidence type="ECO:0000259" key="3">
    <source>
        <dbReference type="PROSITE" id="PS51186"/>
    </source>
</evidence>
<protein>
    <recommendedName>
        <fullName evidence="3">N-acetyltransferase domain-containing protein</fullName>
    </recommendedName>
</protein>
<evidence type="ECO:0000313" key="5">
    <source>
        <dbReference type="Proteomes" id="UP001286313"/>
    </source>
</evidence>
<evidence type="ECO:0000313" key="4">
    <source>
        <dbReference type="EMBL" id="KAK3891219.1"/>
    </source>
</evidence>
<dbReference type="EMBL" id="JAWQEG010000362">
    <property type="protein sequence ID" value="KAK3891219.1"/>
    <property type="molecule type" value="Genomic_DNA"/>
</dbReference>
<dbReference type="InterPro" id="IPR000182">
    <property type="entry name" value="GNAT_dom"/>
</dbReference>
<keyword evidence="5" id="KW-1185">Reference proteome</keyword>
<dbReference type="CDD" id="cd04301">
    <property type="entry name" value="NAT_SF"/>
    <property type="match status" value="1"/>
</dbReference>
<feature type="transmembrane region" description="Helical" evidence="2">
    <location>
        <begin position="37"/>
        <end position="61"/>
    </location>
</feature>
<dbReference type="InterPro" id="IPR050769">
    <property type="entry name" value="NAT_camello-type"/>
</dbReference>
<dbReference type="Proteomes" id="UP001286313">
    <property type="component" value="Unassembled WGS sequence"/>
</dbReference>
<comment type="caution">
    <text evidence="4">The sequence shown here is derived from an EMBL/GenBank/DDBJ whole genome shotgun (WGS) entry which is preliminary data.</text>
</comment>
<feature type="domain" description="N-acetyltransferase" evidence="3">
    <location>
        <begin position="117"/>
        <end position="259"/>
    </location>
</feature>
<dbReference type="GO" id="GO:0008080">
    <property type="term" value="F:N-acetyltransferase activity"/>
    <property type="evidence" value="ECO:0007669"/>
    <property type="project" value="InterPro"/>
</dbReference>
<evidence type="ECO:0000256" key="1">
    <source>
        <dbReference type="ARBA" id="ARBA00022679"/>
    </source>
</evidence>
<keyword evidence="2" id="KW-1133">Transmembrane helix</keyword>
<reference evidence="4" key="1">
    <citation type="submission" date="2023-10" db="EMBL/GenBank/DDBJ databases">
        <title>Genome assemblies of two species of porcelain crab, Petrolisthes cinctipes and Petrolisthes manimaculis (Anomura: Porcellanidae).</title>
        <authorList>
            <person name="Angst P."/>
        </authorList>
    </citation>
    <scope>NUCLEOTIDE SEQUENCE</scope>
    <source>
        <strain evidence="4">PB745_01</strain>
        <tissue evidence="4">Gill</tissue>
    </source>
</reference>
<keyword evidence="2" id="KW-0472">Membrane</keyword>
<dbReference type="InterPro" id="IPR016181">
    <property type="entry name" value="Acyl_CoA_acyltransferase"/>
</dbReference>
<evidence type="ECO:0000256" key="2">
    <source>
        <dbReference type="SAM" id="Phobius"/>
    </source>
</evidence>
<dbReference type="AlphaFoldDB" id="A0AAE1KZW2"/>
<sequence>MNKESNPVCIIRKYRRGDEAAIQNIITEATMETVGDFFWAAVLSEVLPQVSILAIAIAFIGLGIPLKYCIVCIPIGIAFIYVVVWSSHYFKAIELHGDLCTISETYMKDPDCGFWVAEVLELEESTEYDYIMNKTKKVEYDFMKEEELETRGVEIGRRRRHVVATVAITKSLHGGLKAFLRRMAVKRAYRRRGIATRLLDEVIDFCTDRCLEGIELVTTECHYKARELYYKRGFEARHTYFKYYLNVQQPMYVFNMNLKPPKAELTDVTAF</sequence>
<keyword evidence="1" id="KW-0808">Transferase</keyword>
<dbReference type="SUPFAM" id="SSF55729">
    <property type="entry name" value="Acyl-CoA N-acyltransferases (Nat)"/>
    <property type="match status" value="1"/>
</dbReference>
<keyword evidence="2" id="KW-0812">Transmembrane</keyword>